<evidence type="ECO:0000256" key="2">
    <source>
        <dbReference type="ARBA" id="ARBA00004752"/>
    </source>
</evidence>
<dbReference type="UniPathway" id="UPA00219"/>
<evidence type="ECO:0000256" key="9">
    <source>
        <dbReference type="ARBA" id="ARBA00023316"/>
    </source>
</evidence>
<dbReference type="EMBL" id="PCSD01000080">
    <property type="protein sequence ID" value="PIP33632.1"/>
    <property type="molecule type" value="Genomic_DNA"/>
</dbReference>
<dbReference type="Pfam" id="PF00275">
    <property type="entry name" value="EPSP_synthase"/>
    <property type="match status" value="1"/>
</dbReference>
<comment type="similarity">
    <text evidence="10 12">Belongs to the EPSP synthase family. MurA subfamily.</text>
</comment>
<evidence type="ECO:0000256" key="4">
    <source>
        <dbReference type="ARBA" id="ARBA00022618"/>
    </source>
</evidence>
<keyword evidence="7 12" id="KW-0573">Peptidoglycan synthesis</keyword>
<feature type="binding site" evidence="12">
    <location>
        <position position="330"/>
    </location>
    <ligand>
        <name>UDP-N-acetyl-alpha-D-glucosamine</name>
        <dbReference type="ChEBI" id="CHEBI:57705"/>
    </ligand>
</feature>
<protein>
    <recommendedName>
        <fullName evidence="12">UDP-N-acetylglucosamine 1-carboxyvinyltransferase</fullName>
        <ecNumber evidence="12">2.5.1.7</ecNumber>
    </recommendedName>
    <alternativeName>
        <fullName evidence="12">Enoylpyruvate transferase</fullName>
    </alternativeName>
    <alternativeName>
        <fullName evidence="12">UDP-N-acetylglucosamine enolpyruvyl transferase</fullName>
        <shortName evidence="12">EPT</shortName>
    </alternativeName>
</protein>
<dbReference type="HAMAP" id="MF_00111">
    <property type="entry name" value="MurA"/>
    <property type="match status" value="1"/>
</dbReference>
<keyword evidence="9 12" id="KW-0961">Cell wall biogenesis/degradation</keyword>
<evidence type="ECO:0000256" key="12">
    <source>
        <dbReference type="HAMAP-Rule" id="MF_00111"/>
    </source>
</evidence>
<feature type="binding site" evidence="12">
    <location>
        <position position="308"/>
    </location>
    <ligand>
        <name>UDP-N-acetyl-alpha-D-glucosamine</name>
        <dbReference type="ChEBI" id="CHEBI:57705"/>
    </ligand>
</feature>
<feature type="active site" description="Proton donor" evidence="12">
    <location>
        <position position="117"/>
    </location>
</feature>
<accession>A0A2G9ZKG3</accession>
<gene>
    <name evidence="12 14" type="primary">murA</name>
    <name evidence="14" type="ORF">COX22_03320</name>
</gene>
<evidence type="ECO:0000313" key="14">
    <source>
        <dbReference type="EMBL" id="PIP33632.1"/>
    </source>
</evidence>
<dbReference type="InterPro" id="IPR001986">
    <property type="entry name" value="Enolpyruvate_Tfrase_dom"/>
</dbReference>
<comment type="caution">
    <text evidence="12">Lacks conserved residue(s) required for the propagation of feature annotation.</text>
</comment>
<dbReference type="InterPro" id="IPR005750">
    <property type="entry name" value="UDP_GlcNAc_COvinyl_MurA"/>
</dbReference>
<keyword evidence="6 12" id="KW-0133">Cell shape</keyword>
<reference evidence="14 15" key="1">
    <citation type="submission" date="2017-09" db="EMBL/GenBank/DDBJ databases">
        <title>Depth-based differentiation of microbial function through sediment-hosted aquifers and enrichment of novel symbionts in the deep terrestrial subsurface.</title>
        <authorList>
            <person name="Probst A.J."/>
            <person name="Ladd B."/>
            <person name="Jarett J.K."/>
            <person name="Geller-Mcgrath D.E."/>
            <person name="Sieber C.M."/>
            <person name="Emerson J.B."/>
            <person name="Anantharaman K."/>
            <person name="Thomas B.C."/>
            <person name="Malmstrom R."/>
            <person name="Stieglmeier M."/>
            <person name="Klingl A."/>
            <person name="Woyke T."/>
            <person name="Ryan C.M."/>
            <person name="Banfield J.F."/>
        </authorList>
    </citation>
    <scope>NUCLEOTIDE SEQUENCE [LARGE SCALE GENOMIC DNA]</scope>
    <source>
        <strain evidence="14">CG23_combo_of_CG06-09_8_20_14_all_49_15</strain>
    </source>
</reference>
<dbReference type="PANTHER" id="PTHR43783">
    <property type="entry name" value="UDP-N-ACETYLGLUCOSAMINE 1-CARBOXYVINYLTRANSFERASE"/>
    <property type="match status" value="1"/>
</dbReference>
<evidence type="ECO:0000256" key="3">
    <source>
        <dbReference type="ARBA" id="ARBA00022490"/>
    </source>
</evidence>
<dbReference type="EC" id="2.5.1.7" evidence="12"/>
<dbReference type="Proteomes" id="UP000230729">
    <property type="component" value="Unassembled WGS sequence"/>
</dbReference>
<keyword evidence="5 12" id="KW-0808">Transferase</keyword>
<dbReference type="SUPFAM" id="SSF55205">
    <property type="entry name" value="EPT/RTPC-like"/>
    <property type="match status" value="1"/>
</dbReference>
<dbReference type="GO" id="GO:0008760">
    <property type="term" value="F:UDP-N-acetylglucosamine 1-carboxyvinyltransferase activity"/>
    <property type="evidence" value="ECO:0007669"/>
    <property type="project" value="UniProtKB-UniRule"/>
</dbReference>
<organism evidence="14 15">
    <name type="scientific">Candidatus Falkowbacteria bacterium CG23_combo_of_CG06-09_8_20_14_all_49_15</name>
    <dbReference type="NCBI Taxonomy" id="1974572"/>
    <lineage>
        <taxon>Bacteria</taxon>
        <taxon>Candidatus Falkowiibacteriota</taxon>
    </lineage>
</organism>
<dbReference type="NCBIfam" id="TIGR01072">
    <property type="entry name" value="murA"/>
    <property type="match status" value="1"/>
</dbReference>
<dbReference type="CDD" id="cd01555">
    <property type="entry name" value="UdpNAET"/>
    <property type="match status" value="1"/>
</dbReference>
<keyword evidence="3 12" id="KW-0963">Cytoplasm</keyword>
<comment type="pathway">
    <text evidence="2 12">Cell wall biogenesis; peptidoglycan biosynthesis.</text>
</comment>
<evidence type="ECO:0000256" key="7">
    <source>
        <dbReference type="ARBA" id="ARBA00022984"/>
    </source>
</evidence>
<evidence type="ECO:0000313" key="15">
    <source>
        <dbReference type="Proteomes" id="UP000230729"/>
    </source>
</evidence>
<keyword evidence="12" id="KW-0670">Pyruvate</keyword>
<evidence type="ECO:0000256" key="1">
    <source>
        <dbReference type="ARBA" id="ARBA00004496"/>
    </source>
</evidence>
<dbReference type="PANTHER" id="PTHR43783:SF1">
    <property type="entry name" value="UDP-N-ACETYLGLUCOSAMINE 1-CARBOXYVINYLTRANSFERASE"/>
    <property type="match status" value="1"/>
</dbReference>
<dbReference type="GO" id="GO:0009252">
    <property type="term" value="P:peptidoglycan biosynthetic process"/>
    <property type="evidence" value="ECO:0007669"/>
    <property type="project" value="UniProtKB-UniRule"/>
</dbReference>
<proteinExistence type="inferred from homology"/>
<feature type="modified residue" description="2-(S-cysteinyl)pyruvic acid O-phosphothioketal" evidence="12">
    <location>
        <position position="117"/>
    </location>
</feature>
<evidence type="ECO:0000256" key="5">
    <source>
        <dbReference type="ARBA" id="ARBA00022679"/>
    </source>
</evidence>
<dbReference type="GO" id="GO:0019277">
    <property type="term" value="P:UDP-N-acetylgalactosamine biosynthetic process"/>
    <property type="evidence" value="ECO:0007669"/>
    <property type="project" value="InterPro"/>
</dbReference>
<feature type="domain" description="Enolpyruvate transferase" evidence="13">
    <location>
        <begin position="6"/>
        <end position="407"/>
    </location>
</feature>
<evidence type="ECO:0000256" key="10">
    <source>
        <dbReference type="ARBA" id="ARBA00038367"/>
    </source>
</evidence>
<name>A0A2G9ZKG3_9BACT</name>
<feature type="binding site" evidence="12">
    <location>
        <begin position="22"/>
        <end position="23"/>
    </location>
    <ligand>
        <name>phosphoenolpyruvate</name>
        <dbReference type="ChEBI" id="CHEBI:58702"/>
    </ligand>
</feature>
<dbReference type="GO" id="GO:0071555">
    <property type="term" value="P:cell wall organization"/>
    <property type="evidence" value="ECO:0007669"/>
    <property type="project" value="UniProtKB-KW"/>
</dbReference>
<evidence type="ECO:0000256" key="8">
    <source>
        <dbReference type="ARBA" id="ARBA00023306"/>
    </source>
</evidence>
<comment type="subcellular location">
    <subcellularLocation>
        <location evidence="1 12">Cytoplasm</location>
    </subcellularLocation>
</comment>
<sequence>MAKFIIQGQNKLRGEIAVRGAKNAALKIIPVALLSDETLLVENLPQIEDVDKALEAMASLGAKIKRTKKDACAIDASAISSADLSARIAGRFRAAIMFAGPLLARSGAASFFSPGGCNLASGSKRPINLFLDGFKKFGASIRDEDGHFFLRAKRWKAARIFFPIVSVTATEAMMTAAVLAAGTTVLDNCALEPEIPALADYLNQQGAKITGAGTPRIVIQGVKKIHAGKFFIPPDRIETGSFALMAAALKSPLTITGCQPEHIMVLLEIFRAIGVPCRWGRDCIVIKAAKKIRPYSIKTHEYPGFPTDLQSPYTLLMTQAHGSCLIHETIYDRRLLYVDMLMQMGADIVMCDPHRVVVNGPTKLYGKKLVSPDLRAGLTLLLAGLLAEGQTEIGNIYQIDRGYEDIDGRLRALGAKIKRVND</sequence>
<evidence type="ECO:0000256" key="11">
    <source>
        <dbReference type="ARBA" id="ARBA00047527"/>
    </source>
</evidence>
<dbReference type="GO" id="GO:0005737">
    <property type="term" value="C:cytoplasm"/>
    <property type="evidence" value="ECO:0007669"/>
    <property type="project" value="UniProtKB-SubCell"/>
</dbReference>
<dbReference type="InterPro" id="IPR013792">
    <property type="entry name" value="RNA3'P_cycl/enolpyr_Trfase_a/b"/>
</dbReference>
<dbReference type="GO" id="GO:0008360">
    <property type="term" value="P:regulation of cell shape"/>
    <property type="evidence" value="ECO:0007669"/>
    <property type="project" value="UniProtKB-KW"/>
</dbReference>
<dbReference type="AlphaFoldDB" id="A0A2G9ZKG3"/>
<comment type="caution">
    <text evidence="14">The sequence shown here is derived from an EMBL/GenBank/DDBJ whole genome shotgun (WGS) entry which is preliminary data.</text>
</comment>
<evidence type="ECO:0000256" key="6">
    <source>
        <dbReference type="ARBA" id="ARBA00022960"/>
    </source>
</evidence>
<dbReference type="InterPro" id="IPR050068">
    <property type="entry name" value="MurA_subfamily"/>
</dbReference>
<dbReference type="InterPro" id="IPR036968">
    <property type="entry name" value="Enolpyruvate_Tfrase_sf"/>
</dbReference>
<dbReference type="Gene3D" id="3.65.10.10">
    <property type="entry name" value="Enolpyruvate transferase domain"/>
    <property type="match status" value="2"/>
</dbReference>
<evidence type="ECO:0000259" key="13">
    <source>
        <dbReference type="Pfam" id="PF00275"/>
    </source>
</evidence>
<comment type="function">
    <text evidence="12">Cell wall formation. Adds enolpyruvyl to UDP-N-acetylglucosamine.</text>
</comment>
<dbReference type="GO" id="GO:0051301">
    <property type="term" value="P:cell division"/>
    <property type="evidence" value="ECO:0007669"/>
    <property type="project" value="UniProtKB-KW"/>
</dbReference>
<dbReference type="NCBIfam" id="NF006873">
    <property type="entry name" value="PRK09369.1"/>
    <property type="match status" value="1"/>
</dbReference>
<feature type="binding site" evidence="12">
    <location>
        <position position="93"/>
    </location>
    <ligand>
        <name>UDP-N-acetyl-alpha-D-glucosamine</name>
        <dbReference type="ChEBI" id="CHEBI:57705"/>
    </ligand>
</feature>
<comment type="catalytic activity">
    <reaction evidence="11 12">
        <text>phosphoenolpyruvate + UDP-N-acetyl-alpha-D-glucosamine = UDP-N-acetyl-3-O-(1-carboxyvinyl)-alpha-D-glucosamine + phosphate</text>
        <dbReference type="Rhea" id="RHEA:18681"/>
        <dbReference type="ChEBI" id="CHEBI:43474"/>
        <dbReference type="ChEBI" id="CHEBI:57705"/>
        <dbReference type="ChEBI" id="CHEBI:58702"/>
        <dbReference type="ChEBI" id="CHEBI:68483"/>
        <dbReference type="EC" id="2.5.1.7"/>
    </reaction>
</comment>
<keyword evidence="8 12" id="KW-0131">Cell cycle</keyword>
<keyword evidence="4 12" id="KW-0132">Cell division</keyword>